<protein>
    <submittedName>
        <fullName evidence="1">Uncharacterized protein</fullName>
    </submittedName>
</protein>
<comment type="caution">
    <text evidence="1">The sequence shown here is derived from an EMBL/GenBank/DDBJ whole genome shotgun (WGS) entry which is preliminary data.</text>
</comment>
<accession>A0AAD8E2Z5</accession>
<gene>
    <name evidence="1" type="ORF">L9F63_008004</name>
</gene>
<feature type="non-terminal residue" evidence="1">
    <location>
        <position position="50"/>
    </location>
</feature>
<organism evidence="1 2">
    <name type="scientific">Diploptera punctata</name>
    <name type="common">Pacific beetle cockroach</name>
    <dbReference type="NCBI Taxonomy" id="6984"/>
    <lineage>
        <taxon>Eukaryota</taxon>
        <taxon>Metazoa</taxon>
        <taxon>Ecdysozoa</taxon>
        <taxon>Arthropoda</taxon>
        <taxon>Hexapoda</taxon>
        <taxon>Insecta</taxon>
        <taxon>Pterygota</taxon>
        <taxon>Neoptera</taxon>
        <taxon>Polyneoptera</taxon>
        <taxon>Dictyoptera</taxon>
        <taxon>Blattodea</taxon>
        <taxon>Blaberoidea</taxon>
        <taxon>Blaberidae</taxon>
        <taxon>Diplopterinae</taxon>
        <taxon>Diploptera</taxon>
    </lineage>
</organism>
<feature type="non-terminal residue" evidence="1">
    <location>
        <position position="1"/>
    </location>
</feature>
<dbReference type="AlphaFoldDB" id="A0AAD8E2Z5"/>
<reference evidence="1" key="1">
    <citation type="journal article" date="2023" name="IScience">
        <title>Live-bearing cockroach genome reveals convergent evolutionary mechanisms linked to viviparity in insects and beyond.</title>
        <authorList>
            <person name="Fouks B."/>
            <person name="Harrison M.C."/>
            <person name="Mikhailova A.A."/>
            <person name="Marchal E."/>
            <person name="English S."/>
            <person name="Carruthers M."/>
            <person name="Jennings E.C."/>
            <person name="Chiamaka E.L."/>
            <person name="Frigard R.A."/>
            <person name="Pippel M."/>
            <person name="Attardo G.M."/>
            <person name="Benoit J.B."/>
            <person name="Bornberg-Bauer E."/>
            <person name="Tobe S.S."/>
        </authorList>
    </citation>
    <scope>NUCLEOTIDE SEQUENCE</scope>
    <source>
        <strain evidence="1">Stay&amp;Tobe</strain>
    </source>
</reference>
<sequence length="50" mass="5438">SSCLICVLQNLFQLHVVKIGVDYKIQGLRVLLSYSSASSSTSSIGTNYPF</sequence>
<dbReference type="EMBL" id="JASPKZ010010257">
    <property type="protein sequence ID" value="KAJ9574844.1"/>
    <property type="molecule type" value="Genomic_DNA"/>
</dbReference>
<dbReference type="Proteomes" id="UP001233999">
    <property type="component" value="Unassembled WGS sequence"/>
</dbReference>
<evidence type="ECO:0000313" key="2">
    <source>
        <dbReference type="Proteomes" id="UP001233999"/>
    </source>
</evidence>
<name>A0AAD8E2Z5_DIPPU</name>
<reference evidence="1" key="2">
    <citation type="submission" date="2023-05" db="EMBL/GenBank/DDBJ databases">
        <authorList>
            <person name="Fouks B."/>
        </authorList>
    </citation>
    <scope>NUCLEOTIDE SEQUENCE</scope>
    <source>
        <strain evidence="1">Stay&amp;Tobe</strain>
        <tissue evidence="1">Testes</tissue>
    </source>
</reference>
<keyword evidence="2" id="KW-1185">Reference proteome</keyword>
<evidence type="ECO:0000313" key="1">
    <source>
        <dbReference type="EMBL" id="KAJ9574844.1"/>
    </source>
</evidence>
<proteinExistence type="predicted"/>